<dbReference type="InterPro" id="IPR002878">
    <property type="entry name" value="ChsH2_C"/>
</dbReference>
<evidence type="ECO:0000313" key="4">
    <source>
        <dbReference type="Proteomes" id="UP000509782"/>
    </source>
</evidence>
<dbReference type="InterPro" id="IPR052513">
    <property type="entry name" value="Thioester_dehydratase-like"/>
</dbReference>
<organism evidence="3 4">
    <name type="scientific">Achromobacter denitrificans</name>
    <name type="common">Alcaligenes denitrificans</name>
    <dbReference type="NCBI Taxonomy" id="32002"/>
    <lineage>
        <taxon>Bacteria</taxon>
        <taxon>Pseudomonadati</taxon>
        <taxon>Pseudomonadota</taxon>
        <taxon>Betaproteobacteria</taxon>
        <taxon>Burkholderiales</taxon>
        <taxon>Alcaligenaceae</taxon>
        <taxon>Achromobacter</taxon>
    </lineage>
</organism>
<dbReference type="PANTHER" id="PTHR34075:SF5">
    <property type="entry name" value="BLR3430 PROTEIN"/>
    <property type="match status" value="1"/>
</dbReference>
<dbReference type="EMBL" id="CP054569">
    <property type="protein sequence ID" value="QKQ48462.1"/>
    <property type="molecule type" value="Genomic_DNA"/>
</dbReference>
<dbReference type="InterPro" id="IPR022002">
    <property type="entry name" value="ChsH2_Znr"/>
</dbReference>
<dbReference type="Pfam" id="PF12172">
    <property type="entry name" value="zf-ChsH2"/>
    <property type="match status" value="1"/>
</dbReference>
<evidence type="ECO:0000313" key="3">
    <source>
        <dbReference type="EMBL" id="QKQ48462.1"/>
    </source>
</evidence>
<reference evidence="3 4" key="1">
    <citation type="submission" date="2020-05" db="EMBL/GenBank/DDBJ databases">
        <title>FDA dAtabase for Regulatory Grade micrObial Sequences (FDA-ARGOS): Supporting development and validation of Infectious Disease Dx tests.</title>
        <authorList>
            <person name="Sproer C."/>
            <person name="Gronow S."/>
            <person name="Severitt S."/>
            <person name="Schroder I."/>
            <person name="Tallon L."/>
            <person name="Sadzewicz L."/>
            <person name="Zhao X."/>
            <person name="Vavikolanu K."/>
            <person name="Mehta A."/>
            <person name="Aluvathingal J."/>
            <person name="Nadendla S."/>
            <person name="Myers T."/>
            <person name="Yan Y."/>
            <person name="Sichtig H."/>
        </authorList>
    </citation>
    <scope>NUCLEOTIDE SEQUENCE [LARGE SCALE GENOMIC DNA]</scope>
    <source>
        <strain evidence="3 4">FDAARGOS_787</strain>
    </source>
</reference>
<name>A0A6N0JMT3_ACHDE</name>
<feature type="domain" description="ChsH2 C-terminal OB-fold" evidence="1">
    <location>
        <begin position="55"/>
        <end position="113"/>
    </location>
</feature>
<dbReference type="SUPFAM" id="SSF50249">
    <property type="entry name" value="Nucleic acid-binding proteins"/>
    <property type="match status" value="1"/>
</dbReference>
<proteinExistence type="predicted"/>
<evidence type="ECO:0000259" key="1">
    <source>
        <dbReference type="Pfam" id="PF01796"/>
    </source>
</evidence>
<dbReference type="Pfam" id="PF01796">
    <property type="entry name" value="OB_ChsH2_C"/>
    <property type="match status" value="1"/>
</dbReference>
<evidence type="ECO:0000259" key="2">
    <source>
        <dbReference type="Pfam" id="PF12172"/>
    </source>
</evidence>
<dbReference type="RefSeq" id="WP_174716693.1">
    <property type="nucleotide sequence ID" value="NZ_CP054569.1"/>
</dbReference>
<dbReference type="Gene3D" id="6.10.30.10">
    <property type="match status" value="1"/>
</dbReference>
<accession>A0A6N0JMT3</accession>
<dbReference type="PANTHER" id="PTHR34075">
    <property type="entry name" value="BLR3430 PROTEIN"/>
    <property type="match status" value="1"/>
</dbReference>
<protein>
    <submittedName>
        <fullName evidence="3">OB-fold domain-containing protein</fullName>
    </submittedName>
</protein>
<dbReference type="AlphaFoldDB" id="A0A6N0JMT3"/>
<feature type="domain" description="ChsH2 rubredoxin-like zinc ribbon" evidence="2">
    <location>
        <begin position="17"/>
        <end position="51"/>
    </location>
</feature>
<sequence length="131" mass="13951">MQSKARGGAGPEQVYLDGLAAGRFEIQRCVGCGHAVFYPRWVCPHCGGAGLDWFAPSGAGVVYATTTVARKPEQGGDYNVCLVDLEEGVRMMSQVRAVAPEHVRIGMRVQARIAMIGDAAQIVFEPSEVAA</sequence>
<dbReference type="Proteomes" id="UP000509782">
    <property type="component" value="Chromosome"/>
</dbReference>
<gene>
    <name evidence="3" type="ORF">FOC81_17880</name>
</gene>
<dbReference type="InterPro" id="IPR012340">
    <property type="entry name" value="NA-bd_OB-fold"/>
</dbReference>